<dbReference type="PANTHER" id="PTHR43654">
    <property type="entry name" value="GLUTAMATE 5-KINASE"/>
    <property type="match status" value="1"/>
</dbReference>
<evidence type="ECO:0000256" key="5">
    <source>
        <dbReference type="ARBA" id="ARBA00022741"/>
    </source>
</evidence>
<dbReference type="NCBIfam" id="TIGR01027">
    <property type="entry name" value="proB"/>
    <property type="match status" value="1"/>
</dbReference>
<evidence type="ECO:0000256" key="6">
    <source>
        <dbReference type="ARBA" id="ARBA00022777"/>
    </source>
</evidence>
<dbReference type="PROSITE" id="PS50890">
    <property type="entry name" value="PUA"/>
    <property type="match status" value="1"/>
</dbReference>
<feature type="binding site" evidence="8">
    <location>
        <position position="17"/>
    </location>
    <ligand>
        <name>ATP</name>
        <dbReference type="ChEBI" id="CHEBI:30616"/>
    </ligand>
</feature>
<dbReference type="PRINTS" id="PR00474">
    <property type="entry name" value="GLU5KINASE"/>
</dbReference>
<sequence>MLNERQTLTQSSRVVVKIGSALLTNDGQGLDVAAIEGWVAQMAKLKEQGRELLLVTSGSVAEGMVRLGWKQRPKSVHELQAAAAVGQMGLIQTWETAFKKYGIKSAQILLTHDDLSNRKRYLNARSALRTLVDLGVVPIINENDTVATDEIRFGDNDTLGALVTNLLEVETLVLLTDQDGLFDADPRENPKANLISEGRAQDPALLAVAGDGGALGRGGMFTKVRAARLAARSGARTVILGGRTEQALTRLFEGEKLGTLLLPDDEPITARKRWLAGHLQEKGVLVLDKGASQAVQQQGKSLLPVGVKEVRGRFARGELVVCIDDSEQRLAKGLINYSSNEASLLAGQPSHQIERILGYVEATELIHRDNLVVIK</sequence>
<dbReference type="InterPro" id="IPR041739">
    <property type="entry name" value="G5K_ProB"/>
</dbReference>
<dbReference type="CDD" id="cd04242">
    <property type="entry name" value="AAK_G5K_ProB"/>
    <property type="match status" value="1"/>
</dbReference>
<keyword evidence="3 8" id="KW-0641">Proline biosynthesis</keyword>
<dbReference type="InterPro" id="IPR001057">
    <property type="entry name" value="Glu/AcGlu_kinase"/>
</dbReference>
<comment type="function">
    <text evidence="8">Catalyzes the transfer of a phosphate group to glutamate to form L-glutamate 5-phosphate.</text>
</comment>
<dbReference type="Proteomes" id="UP001156682">
    <property type="component" value="Unassembled WGS sequence"/>
</dbReference>
<feature type="binding site" evidence="8">
    <location>
        <begin position="176"/>
        <end position="177"/>
    </location>
    <ligand>
        <name>ATP</name>
        <dbReference type="ChEBI" id="CHEBI:30616"/>
    </ligand>
</feature>
<evidence type="ECO:0000256" key="8">
    <source>
        <dbReference type="HAMAP-Rule" id="MF_00456"/>
    </source>
</evidence>
<dbReference type="SUPFAM" id="SSF53633">
    <property type="entry name" value="Carbamate kinase-like"/>
    <property type="match status" value="1"/>
</dbReference>
<proteinExistence type="inferred from homology"/>
<dbReference type="InterPro" id="IPR036974">
    <property type="entry name" value="PUA_sf"/>
</dbReference>
<reference evidence="11" key="1">
    <citation type="journal article" date="2019" name="Int. J. Syst. Evol. Microbiol.">
        <title>The Global Catalogue of Microorganisms (GCM) 10K type strain sequencing project: providing services to taxonomists for standard genome sequencing and annotation.</title>
        <authorList>
            <consortium name="The Broad Institute Genomics Platform"/>
            <consortium name="The Broad Institute Genome Sequencing Center for Infectious Disease"/>
            <person name="Wu L."/>
            <person name="Ma J."/>
        </authorList>
    </citation>
    <scope>NUCLEOTIDE SEQUENCE [LARGE SCALE GENOMIC DNA]</scope>
    <source>
        <strain evidence="11">NBRC 100033</strain>
    </source>
</reference>
<dbReference type="InterPro" id="IPR005715">
    <property type="entry name" value="Glu_5kinase/COase_Synthase"/>
</dbReference>
<dbReference type="InterPro" id="IPR001048">
    <property type="entry name" value="Asp/Glu/Uridylate_kinase"/>
</dbReference>
<comment type="subcellular location">
    <subcellularLocation>
        <location evidence="8">Cytoplasm</location>
    </subcellularLocation>
</comment>
<dbReference type="PANTHER" id="PTHR43654:SF1">
    <property type="entry name" value="ISOPENTENYL PHOSPHATE KINASE"/>
    <property type="match status" value="1"/>
</dbReference>
<dbReference type="PIRSF" id="PIRSF000729">
    <property type="entry name" value="GK"/>
    <property type="match status" value="1"/>
</dbReference>
<comment type="catalytic activity">
    <reaction evidence="8">
        <text>L-glutamate + ATP = L-glutamyl 5-phosphate + ADP</text>
        <dbReference type="Rhea" id="RHEA:14877"/>
        <dbReference type="ChEBI" id="CHEBI:29985"/>
        <dbReference type="ChEBI" id="CHEBI:30616"/>
        <dbReference type="ChEBI" id="CHEBI:58274"/>
        <dbReference type="ChEBI" id="CHEBI:456216"/>
        <dbReference type="EC" id="2.7.2.11"/>
    </reaction>
</comment>
<keyword evidence="4 8" id="KW-0808">Transferase</keyword>
<evidence type="ECO:0000259" key="9">
    <source>
        <dbReference type="SMART" id="SM00359"/>
    </source>
</evidence>
<dbReference type="InterPro" id="IPR002478">
    <property type="entry name" value="PUA"/>
</dbReference>
<feature type="binding site" evidence="8">
    <location>
        <position position="156"/>
    </location>
    <ligand>
        <name>substrate</name>
    </ligand>
</feature>
<dbReference type="CDD" id="cd21157">
    <property type="entry name" value="PUA_G5K"/>
    <property type="match status" value="1"/>
</dbReference>
<dbReference type="Pfam" id="PF01472">
    <property type="entry name" value="PUA"/>
    <property type="match status" value="1"/>
</dbReference>
<dbReference type="InterPro" id="IPR019797">
    <property type="entry name" value="Glutamate_5-kinase_CS"/>
</dbReference>
<keyword evidence="11" id="KW-1185">Reference proteome</keyword>
<evidence type="ECO:0000313" key="10">
    <source>
        <dbReference type="EMBL" id="GLR65140.1"/>
    </source>
</evidence>
<dbReference type="HAMAP" id="MF_00456">
    <property type="entry name" value="ProB"/>
    <property type="match status" value="1"/>
</dbReference>
<dbReference type="RefSeq" id="WP_027851658.1">
    <property type="nucleotide sequence ID" value="NZ_BSOR01000077.1"/>
</dbReference>
<gene>
    <name evidence="8 10" type="primary">proB</name>
    <name evidence="10" type="ORF">GCM10007878_25790</name>
</gene>
<protein>
    <recommendedName>
        <fullName evidence="8">Glutamate 5-kinase</fullName>
        <ecNumber evidence="8">2.7.2.11</ecNumber>
    </recommendedName>
    <alternativeName>
        <fullName evidence="8">Gamma-glutamyl kinase</fullName>
        <shortName evidence="8">GK</shortName>
    </alternativeName>
</protein>
<dbReference type="InterPro" id="IPR011529">
    <property type="entry name" value="Glu_5kinase"/>
</dbReference>
<keyword evidence="1 8" id="KW-0963">Cytoplasm</keyword>
<evidence type="ECO:0000256" key="7">
    <source>
        <dbReference type="ARBA" id="ARBA00022840"/>
    </source>
</evidence>
<keyword evidence="7 8" id="KW-0067">ATP-binding</keyword>
<comment type="similarity">
    <text evidence="8">Belongs to the glutamate 5-kinase family.</text>
</comment>
<feature type="binding site" evidence="8">
    <location>
        <position position="57"/>
    </location>
    <ligand>
        <name>substrate</name>
    </ligand>
</feature>
<keyword evidence="5 8" id="KW-0547">Nucleotide-binding</keyword>
<dbReference type="InterPro" id="IPR036393">
    <property type="entry name" value="AceGlu_kinase-like_sf"/>
</dbReference>
<evidence type="ECO:0000256" key="1">
    <source>
        <dbReference type="ARBA" id="ARBA00022490"/>
    </source>
</evidence>
<evidence type="ECO:0000256" key="2">
    <source>
        <dbReference type="ARBA" id="ARBA00022605"/>
    </source>
</evidence>
<comment type="pathway">
    <text evidence="8">Amino-acid biosynthesis; L-proline biosynthesis; L-glutamate 5-semialdehyde from L-glutamate: step 1/2.</text>
</comment>
<organism evidence="10 11">
    <name type="scientific">Marinospirillum insulare</name>
    <dbReference type="NCBI Taxonomy" id="217169"/>
    <lineage>
        <taxon>Bacteria</taxon>
        <taxon>Pseudomonadati</taxon>
        <taxon>Pseudomonadota</taxon>
        <taxon>Gammaproteobacteria</taxon>
        <taxon>Oceanospirillales</taxon>
        <taxon>Oceanospirillaceae</taxon>
        <taxon>Marinospirillum</taxon>
    </lineage>
</organism>
<name>A0ABQ5ZY58_9GAMM</name>
<keyword evidence="6 8" id="KW-0418">Kinase</keyword>
<evidence type="ECO:0000256" key="3">
    <source>
        <dbReference type="ARBA" id="ARBA00022650"/>
    </source>
</evidence>
<dbReference type="Pfam" id="PF00696">
    <property type="entry name" value="AA_kinase"/>
    <property type="match status" value="1"/>
</dbReference>
<keyword evidence="2 8" id="KW-0028">Amino-acid biosynthesis</keyword>
<dbReference type="Gene3D" id="3.40.1160.10">
    <property type="entry name" value="Acetylglutamate kinase-like"/>
    <property type="match status" value="2"/>
</dbReference>
<accession>A0ABQ5ZY58</accession>
<evidence type="ECO:0000256" key="4">
    <source>
        <dbReference type="ARBA" id="ARBA00022679"/>
    </source>
</evidence>
<dbReference type="SUPFAM" id="SSF88697">
    <property type="entry name" value="PUA domain-like"/>
    <property type="match status" value="1"/>
</dbReference>
<dbReference type="PROSITE" id="PS00902">
    <property type="entry name" value="GLUTAMATE_5_KINASE"/>
    <property type="match status" value="1"/>
</dbReference>
<dbReference type="EC" id="2.7.2.11" evidence="8"/>
<dbReference type="EMBL" id="BSOR01000077">
    <property type="protein sequence ID" value="GLR65140.1"/>
    <property type="molecule type" value="Genomic_DNA"/>
</dbReference>
<comment type="caution">
    <text evidence="8">Lacks conserved residue(s) required for the propagation of feature annotation.</text>
</comment>
<dbReference type="SMART" id="SM00359">
    <property type="entry name" value="PUA"/>
    <property type="match status" value="1"/>
</dbReference>
<evidence type="ECO:0000313" key="11">
    <source>
        <dbReference type="Proteomes" id="UP001156682"/>
    </source>
</evidence>
<feature type="binding site" evidence="8">
    <location>
        <position position="144"/>
    </location>
    <ligand>
        <name>substrate</name>
    </ligand>
</feature>
<dbReference type="Gene3D" id="2.30.130.10">
    <property type="entry name" value="PUA domain"/>
    <property type="match status" value="1"/>
</dbReference>
<feature type="domain" description="PUA" evidence="9">
    <location>
        <begin position="283"/>
        <end position="366"/>
    </location>
</feature>
<comment type="caution">
    <text evidence="10">The sequence shown here is derived from an EMBL/GenBank/DDBJ whole genome shotgun (WGS) entry which is preliminary data.</text>
</comment>
<dbReference type="InterPro" id="IPR015947">
    <property type="entry name" value="PUA-like_sf"/>
</dbReference>